<evidence type="ECO:0000313" key="2">
    <source>
        <dbReference type="Proteomes" id="UP000400924"/>
    </source>
</evidence>
<dbReference type="Proteomes" id="UP000400924">
    <property type="component" value="Unassembled WGS sequence"/>
</dbReference>
<name>A0A5N8XDZ7_9ACTN</name>
<dbReference type="RefSeq" id="WP_152771003.1">
    <property type="nucleotide sequence ID" value="NZ_VJZC01000044.1"/>
</dbReference>
<accession>A0A5N8XDZ7</accession>
<keyword evidence="2" id="KW-1185">Reference proteome</keyword>
<dbReference type="AlphaFoldDB" id="A0A5N8XDZ7"/>
<evidence type="ECO:0000313" key="1">
    <source>
        <dbReference type="EMBL" id="MPY57434.1"/>
    </source>
</evidence>
<organism evidence="1 2">
    <name type="scientific">Streptomyces spongiae</name>
    <dbReference type="NCBI Taxonomy" id="565072"/>
    <lineage>
        <taxon>Bacteria</taxon>
        <taxon>Bacillati</taxon>
        <taxon>Actinomycetota</taxon>
        <taxon>Actinomycetes</taxon>
        <taxon>Kitasatosporales</taxon>
        <taxon>Streptomycetaceae</taxon>
        <taxon>Streptomyces</taxon>
    </lineage>
</organism>
<dbReference type="OrthoDB" id="4129060at2"/>
<reference evidence="1 2" key="1">
    <citation type="submission" date="2019-07" db="EMBL/GenBank/DDBJ databases">
        <title>New species of Amycolatopsis and Streptomyces.</title>
        <authorList>
            <person name="Duangmal K."/>
            <person name="Teo W.F.A."/>
            <person name="Lipun K."/>
        </authorList>
    </citation>
    <scope>NUCLEOTIDE SEQUENCE [LARGE SCALE GENOMIC DNA]</scope>
    <source>
        <strain evidence="1 2">NBRC 106415</strain>
    </source>
</reference>
<dbReference type="EMBL" id="VJZC01000044">
    <property type="protein sequence ID" value="MPY57434.1"/>
    <property type="molecule type" value="Genomic_DNA"/>
</dbReference>
<protein>
    <submittedName>
        <fullName evidence="1">Uncharacterized protein</fullName>
    </submittedName>
</protein>
<comment type="caution">
    <text evidence="1">The sequence shown here is derived from an EMBL/GenBank/DDBJ whole genome shotgun (WGS) entry which is preliminary data.</text>
</comment>
<gene>
    <name evidence="1" type="ORF">FNH08_09760</name>
</gene>
<sequence>MAAGEQQQEKGREGAYFAREWLESTTRVHVPWVVYEAEQMTTLTLLNGKHESWDLAGYFTGEKKNQFYAEVKAYSSDNQGPKYREYLTDCYSATAKMIKDGIDRECEFMWITWHPFSMGAWTKLCDAETIEEAVKQHSHKLGDDEYDPEIGKKVADRLWLIVLSERQEELMMNREYLGHIRSYITRGV</sequence>
<proteinExistence type="predicted"/>